<evidence type="ECO:0000256" key="2">
    <source>
        <dbReference type="SAM" id="SignalP"/>
    </source>
</evidence>
<keyword evidence="1" id="KW-0472">Membrane</keyword>
<dbReference type="EMBL" id="CP141769">
    <property type="protein sequence ID" value="WRS40575.1"/>
    <property type="molecule type" value="Genomic_DNA"/>
</dbReference>
<organism evidence="3 4">
    <name type="scientific">Thiobacillus sedimenti</name>
    <dbReference type="NCBI Taxonomy" id="3110231"/>
    <lineage>
        <taxon>Bacteria</taxon>
        <taxon>Pseudomonadati</taxon>
        <taxon>Pseudomonadota</taxon>
        <taxon>Betaproteobacteria</taxon>
        <taxon>Nitrosomonadales</taxon>
        <taxon>Thiobacillaceae</taxon>
        <taxon>Thiobacillus</taxon>
    </lineage>
</organism>
<reference evidence="3 4" key="1">
    <citation type="submission" date="2023-12" db="EMBL/GenBank/DDBJ databases">
        <title>Thiobacillus sedimentum sp. nov., a chemolithoautotrophic sulfur-oxidizing bacterium isolated from freshwater sediment.</title>
        <authorList>
            <person name="Luo J."/>
            <person name="Dai C."/>
        </authorList>
    </citation>
    <scope>NUCLEOTIDE SEQUENCE [LARGE SCALE GENOMIC DNA]</scope>
    <source>
        <strain evidence="3 4">SCUT-2</strain>
    </source>
</reference>
<accession>A0ABZ1CMG3</accession>
<dbReference type="Proteomes" id="UP001334732">
    <property type="component" value="Chromosome"/>
</dbReference>
<proteinExistence type="predicted"/>
<dbReference type="Pfam" id="PF04955">
    <property type="entry name" value="HupE_UreJ"/>
    <property type="match status" value="1"/>
</dbReference>
<evidence type="ECO:0000313" key="4">
    <source>
        <dbReference type="Proteomes" id="UP001334732"/>
    </source>
</evidence>
<dbReference type="PIRSF" id="PIRSF016919">
    <property type="entry name" value="HupE_UreJ"/>
    <property type="match status" value="1"/>
</dbReference>
<feature type="transmembrane region" description="Helical" evidence="1">
    <location>
        <begin position="115"/>
        <end position="132"/>
    </location>
</feature>
<keyword evidence="2" id="KW-0732">Signal</keyword>
<keyword evidence="1" id="KW-0812">Transmembrane</keyword>
<name>A0ABZ1CMG3_9PROT</name>
<evidence type="ECO:0000313" key="3">
    <source>
        <dbReference type="EMBL" id="WRS40575.1"/>
    </source>
</evidence>
<feature type="transmembrane region" description="Helical" evidence="1">
    <location>
        <begin position="91"/>
        <end position="108"/>
    </location>
</feature>
<protein>
    <submittedName>
        <fullName evidence="3">HupE/UreJ family protein</fullName>
    </submittedName>
</protein>
<sequence>MKPSILSRAVTLVVLCLAAGSAAAHPGHLAAGFAGGLAHPFMGLDHMLAMIAVGLWAAQLGGHARWAVPTSFVGAMGAGGALAWTGAVLPHVETGIALSVLVLGLLVATRRQWPVAAGAAIAAVFALFHGYAHGLEMPQVASPVLYALGFTVATMSLHAVGLAASVVGRRAMQLAGIAITAAGLTLVLGV</sequence>
<keyword evidence="4" id="KW-1185">Reference proteome</keyword>
<gene>
    <name evidence="3" type="ORF">VA613_06775</name>
</gene>
<feature type="transmembrane region" description="Helical" evidence="1">
    <location>
        <begin position="144"/>
        <end position="164"/>
    </location>
</feature>
<keyword evidence="1" id="KW-1133">Transmembrane helix</keyword>
<dbReference type="RefSeq" id="WP_324781102.1">
    <property type="nucleotide sequence ID" value="NZ_CP141769.1"/>
</dbReference>
<dbReference type="InterPro" id="IPR007038">
    <property type="entry name" value="HupE_UreJ"/>
</dbReference>
<feature type="signal peptide" evidence="2">
    <location>
        <begin position="1"/>
        <end position="24"/>
    </location>
</feature>
<evidence type="ECO:0000256" key="1">
    <source>
        <dbReference type="SAM" id="Phobius"/>
    </source>
</evidence>
<feature type="chain" id="PRO_5045230649" evidence="2">
    <location>
        <begin position="25"/>
        <end position="190"/>
    </location>
</feature>